<evidence type="ECO:0000256" key="2">
    <source>
        <dbReference type="ARBA" id="ARBA00022679"/>
    </source>
</evidence>
<keyword evidence="9" id="KW-1185">Reference proteome</keyword>
<dbReference type="Gene3D" id="1.10.8.10">
    <property type="entry name" value="DNA helicase RuvA subunit, C-terminal domain"/>
    <property type="match status" value="1"/>
</dbReference>
<dbReference type="HAMAP" id="MF_02126">
    <property type="entry name" value="RF_methyltr_PrmC"/>
    <property type="match status" value="1"/>
</dbReference>
<dbReference type="PANTHER" id="PTHR18895">
    <property type="entry name" value="HEMK METHYLTRANSFERASE"/>
    <property type="match status" value="1"/>
</dbReference>
<evidence type="ECO:0000259" key="6">
    <source>
        <dbReference type="Pfam" id="PF05175"/>
    </source>
</evidence>
<comment type="caution">
    <text evidence="5">Lacks conserved residue(s) required for the propagation of feature annotation.</text>
</comment>
<protein>
    <recommendedName>
        <fullName evidence="5">Release factor glutamine methyltransferase</fullName>
        <shortName evidence="5">RF MTase</shortName>
        <ecNumber evidence="5">2.1.1.297</ecNumber>
    </recommendedName>
    <alternativeName>
        <fullName evidence="5">N5-glutamine methyltransferase PrmC</fullName>
    </alternativeName>
    <alternativeName>
        <fullName evidence="5">Protein-(glutamine-N5) MTase PrmC</fullName>
    </alternativeName>
    <alternativeName>
        <fullName evidence="5">Protein-glutamine N-methyltransferase PrmC</fullName>
    </alternativeName>
</protein>
<feature type="binding site" evidence="5">
    <location>
        <begin position="182"/>
        <end position="185"/>
    </location>
    <ligand>
        <name>substrate</name>
    </ligand>
</feature>
<dbReference type="GO" id="GO:0003676">
    <property type="term" value="F:nucleic acid binding"/>
    <property type="evidence" value="ECO:0007669"/>
    <property type="project" value="InterPro"/>
</dbReference>
<feature type="domain" description="Methyltransferase small" evidence="6">
    <location>
        <begin position="101"/>
        <end position="186"/>
    </location>
</feature>
<dbReference type="EC" id="2.1.1.297" evidence="5"/>
<dbReference type="NCBIfam" id="TIGR00536">
    <property type="entry name" value="hemK_fam"/>
    <property type="match status" value="1"/>
</dbReference>
<evidence type="ECO:0000256" key="4">
    <source>
        <dbReference type="ARBA" id="ARBA00048391"/>
    </source>
</evidence>
<dbReference type="STRING" id="1121345.SAMN02745217_04528"/>
<organism evidence="8 9">
    <name type="scientific">Anaerocolumna xylanovorans DSM 12503</name>
    <dbReference type="NCBI Taxonomy" id="1121345"/>
    <lineage>
        <taxon>Bacteria</taxon>
        <taxon>Bacillati</taxon>
        <taxon>Bacillota</taxon>
        <taxon>Clostridia</taxon>
        <taxon>Lachnospirales</taxon>
        <taxon>Lachnospiraceae</taxon>
        <taxon>Anaerocolumna</taxon>
    </lineage>
</organism>
<dbReference type="InterPro" id="IPR019874">
    <property type="entry name" value="RF_methyltr_PrmC"/>
</dbReference>
<comment type="function">
    <text evidence="5">Methylates the class 1 translation termination release factors RF1/PrfA and RF2/PrfB on the glutamine residue of the universally conserved GGQ motif.</text>
</comment>
<evidence type="ECO:0000256" key="1">
    <source>
        <dbReference type="ARBA" id="ARBA00022603"/>
    </source>
</evidence>
<accession>A0A1M7YNA9</accession>
<evidence type="ECO:0000256" key="3">
    <source>
        <dbReference type="ARBA" id="ARBA00022691"/>
    </source>
</evidence>
<dbReference type="Pfam" id="PF05175">
    <property type="entry name" value="MTS"/>
    <property type="match status" value="1"/>
</dbReference>
<keyword evidence="2 5" id="KW-0808">Transferase</keyword>
<keyword evidence="3 5" id="KW-0949">S-adenosyl-L-methionine</keyword>
<dbReference type="Gene3D" id="3.40.50.150">
    <property type="entry name" value="Vaccinia Virus protein VP39"/>
    <property type="match status" value="1"/>
</dbReference>
<dbReference type="InterPro" id="IPR002052">
    <property type="entry name" value="DNA_methylase_N6_adenine_CS"/>
</dbReference>
<feature type="binding site" evidence="5">
    <location>
        <position position="182"/>
    </location>
    <ligand>
        <name>S-adenosyl-L-methionine</name>
        <dbReference type="ChEBI" id="CHEBI:59789"/>
    </ligand>
</feature>
<dbReference type="Proteomes" id="UP000184612">
    <property type="component" value="Unassembled WGS sequence"/>
</dbReference>
<sequence length="284" mass="32238">MITLQDALKSGREILTENKIDNGEHDAWLLLAFQFKISRAVYLAEPLKEITQKDYETYLDLIRKRSRHIPLQYITGEQEFMGLDFLVREGVLIPRQDTEILVMEALKVCKDKEVLDICTGSGCILLSLLKLGGVKQGTGVDISDEALEIACENAKRLRVTAEFRKSDIYSQVNKKYDIIISNPPYIPTGVITTLMEEVKDNEPTIALDGKEDGLYFYREICKRLKDYLNPGGYVFFEIGYDQGEAVKKLLTEAGMDDINIIKDLAGLNRVVTGRWNEKKGEPFT</sequence>
<dbReference type="GO" id="GO:0032259">
    <property type="term" value="P:methylation"/>
    <property type="evidence" value="ECO:0007669"/>
    <property type="project" value="UniProtKB-KW"/>
</dbReference>
<dbReference type="EMBL" id="FRFD01000017">
    <property type="protein sequence ID" value="SHO54089.1"/>
    <property type="molecule type" value="Genomic_DNA"/>
</dbReference>
<dbReference type="GO" id="GO:0102559">
    <property type="term" value="F:peptide chain release factor N(5)-glutamine methyltransferase activity"/>
    <property type="evidence" value="ECO:0007669"/>
    <property type="project" value="UniProtKB-EC"/>
</dbReference>
<feature type="domain" description="Release factor glutamine methyltransferase N-terminal" evidence="7">
    <location>
        <begin position="6"/>
        <end position="76"/>
    </location>
</feature>
<dbReference type="InterPro" id="IPR007848">
    <property type="entry name" value="Small_mtfrase_dom"/>
</dbReference>
<gene>
    <name evidence="5" type="primary">prmC</name>
    <name evidence="8" type="ORF">SAMN02745217_04528</name>
</gene>
<evidence type="ECO:0000256" key="5">
    <source>
        <dbReference type="HAMAP-Rule" id="MF_02126"/>
    </source>
</evidence>
<keyword evidence="1 5" id="KW-0489">Methyltransferase</keyword>
<evidence type="ECO:0000313" key="9">
    <source>
        <dbReference type="Proteomes" id="UP000184612"/>
    </source>
</evidence>
<dbReference type="CDD" id="cd02440">
    <property type="entry name" value="AdoMet_MTases"/>
    <property type="match status" value="1"/>
</dbReference>
<proteinExistence type="inferred from homology"/>
<dbReference type="InterPro" id="IPR029063">
    <property type="entry name" value="SAM-dependent_MTases_sf"/>
</dbReference>
<dbReference type="InterPro" id="IPR040758">
    <property type="entry name" value="PrmC_N"/>
</dbReference>
<dbReference type="NCBIfam" id="TIGR03534">
    <property type="entry name" value="RF_mod_PrmC"/>
    <property type="match status" value="1"/>
</dbReference>
<dbReference type="PANTHER" id="PTHR18895:SF74">
    <property type="entry name" value="MTRF1L RELEASE FACTOR GLUTAMINE METHYLTRANSFERASE"/>
    <property type="match status" value="1"/>
</dbReference>
<dbReference type="InterPro" id="IPR050320">
    <property type="entry name" value="N5-glutamine_MTase"/>
</dbReference>
<dbReference type="PROSITE" id="PS00092">
    <property type="entry name" value="N6_MTASE"/>
    <property type="match status" value="1"/>
</dbReference>
<dbReference type="Pfam" id="PF17827">
    <property type="entry name" value="PrmC_N"/>
    <property type="match status" value="1"/>
</dbReference>
<comment type="similarity">
    <text evidence="5">Belongs to the protein N5-glutamine methyltransferase family. PrmC subfamily.</text>
</comment>
<evidence type="ECO:0000313" key="8">
    <source>
        <dbReference type="EMBL" id="SHO54089.1"/>
    </source>
</evidence>
<evidence type="ECO:0000259" key="7">
    <source>
        <dbReference type="Pfam" id="PF17827"/>
    </source>
</evidence>
<dbReference type="SUPFAM" id="SSF53335">
    <property type="entry name" value="S-adenosyl-L-methionine-dependent methyltransferases"/>
    <property type="match status" value="1"/>
</dbReference>
<comment type="catalytic activity">
    <reaction evidence="4 5">
        <text>L-glutaminyl-[peptide chain release factor] + S-adenosyl-L-methionine = N(5)-methyl-L-glutaminyl-[peptide chain release factor] + S-adenosyl-L-homocysteine + H(+)</text>
        <dbReference type="Rhea" id="RHEA:42896"/>
        <dbReference type="Rhea" id="RHEA-COMP:10271"/>
        <dbReference type="Rhea" id="RHEA-COMP:10272"/>
        <dbReference type="ChEBI" id="CHEBI:15378"/>
        <dbReference type="ChEBI" id="CHEBI:30011"/>
        <dbReference type="ChEBI" id="CHEBI:57856"/>
        <dbReference type="ChEBI" id="CHEBI:59789"/>
        <dbReference type="ChEBI" id="CHEBI:61891"/>
        <dbReference type="EC" id="2.1.1.297"/>
    </reaction>
</comment>
<feature type="binding site" evidence="5">
    <location>
        <position position="141"/>
    </location>
    <ligand>
        <name>S-adenosyl-L-methionine</name>
        <dbReference type="ChEBI" id="CHEBI:59789"/>
    </ligand>
</feature>
<dbReference type="InterPro" id="IPR004556">
    <property type="entry name" value="HemK-like"/>
</dbReference>
<dbReference type="AlphaFoldDB" id="A0A1M7YNA9"/>
<name>A0A1M7YNA9_9FIRM</name>
<reference evidence="8 9" key="1">
    <citation type="submission" date="2016-12" db="EMBL/GenBank/DDBJ databases">
        <authorList>
            <person name="Song W.-J."/>
            <person name="Kurnit D.M."/>
        </authorList>
    </citation>
    <scope>NUCLEOTIDE SEQUENCE [LARGE SCALE GENOMIC DNA]</scope>
    <source>
        <strain evidence="8 9">DSM 12503</strain>
    </source>
</reference>